<accession>A0A193LET5</accession>
<evidence type="ECO:0000313" key="2">
    <source>
        <dbReference type="EMBL" id="ANO50978.1"/>
    </source>
</evidence>
<dbReference type="KEGG" id="woc:BA177_06930"/>
<evidence type="ECO:0000313" key="3">
    <source>
        <dbReference type="Proteomes" id="UP000092695"/>
    </source>
</evidence>
<gene>
    <name evidence="2" type="ORF">BA177_06930</name>
</gene>
<dbReference type="Proteomes" id="UP000092695">
    <property type="component" value="Chromosome"/>
</dbReference>
<dbReference type="STRING" id="1548547.BA177_06930"/>
<proteinExistence type="predicted"/>
<organism evidence="2 3">
    <name type="scientific">Woeseia oceani</name>
    <dbReference type="NCBI Taxonomy" id="1548547"/>
    <lineage>
        <taxon>Bacteria</taxon>
        <taxon>Pseudomonadati</taxon>
        <taxon>Pseudomonadota</taxon>
        <taxon>Gammaproteobacteria</taxon>
        <taxon>Woeseiales</taxon>
        <taxon>Woeseiaceae</taxon>
        <taxon>Woeseia</taxon>
    </lineage>
</organism>
<sequence>MHERFDEDVVALEPAKVLIWGFINDIFRAEPGKMEETKQRIQSGYKAMVAAAEKEGIEVILATEVSIRGEAGFANWAASVIGDILGKTSYQSMINGHVKEVNIWLKDFARSKGITVLDFESLLADSDGTRKSEFAVDDGSHLTAAAYATMSKYTQDALQAGRTANEVK</sequence>
<dbReference type="InterPro" id="IPR036514">
    <property type="entry name" value="SGNH_hydro_sf"/>
</dbReference>
<reference evidence="2 3" key="1">
    <citation type="submission" date="2016-06" db="EMBL/GenBank/DDBJ databases">
        <title>Complete genome sequence of a deep-branching marine Gamma Proteobacterium Woeseia oceani type strain XK5.</title>
        <authorList>
            <person name="Mu D."/>
            <person name="Du Z."/>
        </authorList>
    </citation>
    <scope>NUCLEOTIDE SEQUENCE [LARGE SCALE GENOMIC DNA]</scope>
    <source>
        <strain evidence="2 3">XK5</strain>
    </source>
</reference>
<dbReference type="SUPFAM" id="SSF52266">
    <property type="entry name" value="SGNH hydrolase"/>
    <property type="match status" value="1"/>
</dbReference>
<dbReference type="GO" id="GO:0016788">
    <property type="term" value="F:hydrolase activity, acting on ester bonds"/>
    <property type="evidence" value="ECO:0007669"/>
    <property type="project" value="UniProtKB-ARBA"/>
</dbReference>
<evidence type="ECO:0000259" key="1">
    <source>
        <dbReference type="Pfam" id="PF13472"/>
    </source>
</evidence>
<dbReference type="EMBL" id="CP016268">
    <property type="protein sequence ID" value="ANO50978.1"/>
    <property type="molecule type" value="Genomic_DNA"/>
</dbReference>
<keyword evidence="3" id="KW-1185">Reference proteome</keyword>
<dbReference type="InterPro" id="IPR013830">
    <property type="entry name" value="SGNH_hydro"/>
</dbReference>
<dbReference type="AlphaFoldDB" id="A0A193LET5"/>
<name>A0A193LET5_9GAMM</name>
<dbReference type="Gene3D" id="3.40.50.1110">
    <property type="entry name" value="SGNH hydrolase"/>
    <property type="match status" value="1"/>
</dbReference>
<feature type="domain" description="SGNH hydrolase-type esterase" evidence="1">
    <location>
        <begin position="2"/>
        <end position="148"/>
    </location>
</feature>
<dbReference type="Pfam" id="PF13472">
    <property type="entry name" value="Lipase_GDSL_2"/>
    <property type="match status" value="1"/>
</dbReference>
<protein>
    <recommendedName>
        <fullName evidence="1">SGNH hydrolase-type esterase domain-containing protein</fullName>
    </recommendedName>
</protein>